<evidence type="ECO:0000313" key="1">
    <source>
        <dbReference type="EMBL" id="KTF08139.1"/>
    </source>
</evidence>
<gene>
    <name evidence="1" type="ORF">MGSAQ_000365</name>
</gene>
<protein>
    <submittedName>
        <fullName evidence="1">Uncharacterized protein</fullName>
    </submittedName>
</protein>
<dbReference type="EMBL" id="AYSL01000130">
    <property type="protein sequence ID" value="KTF08139.1"/>
    <property type="molecule type" value="Genomic_DNA"/>
</dbReference>
<organism evidence="1">
    <name type="scientific">marine sediment metagenome</name>
    <dbReference type="NCBI Taxonomy" id="412755"/>
    <lineage>
        <taxon>unclassified sequences</taxon>
        <taxon>metagenomes</taxon>
        <taxon>ecological metagenomes</taxon>
    </lineage>
</organism>
<accession>A0A1B6NXH2</accession>
<name>A0A1B6NXH2_9ZZZZ</name>
<proteinExistence type="predicted"/>
<sequence length="49" mass="5335">MKVLPSSESSFSTSPLSKYSMPMSVLSLKAYSAPTKNWSLSSMPAPFFT</sequence>
<comment type="caution">
    <text evidence="1">The sequence shown here is derived from an EMBL/GenBank/DDBJ whole genome shotgun (WGS) entry which is preliminary data.</text>
</comment>
<reference evidence="1" key="1">
    <citation type="submission" date="2013-11" db="EMBL/GenBank/DDBJ databases">
        <title>Microbial diversity, functional groups and degradation webs in Northern and Southern Mediterranean and Red Sea marine crude oil polluted sites.</title>
        <authorList>
            <person name="Daffonchio D."/>
            <person name="Mapelli F."/>
            <person name="Ferrer M."/>
            <person name="Richter M."/>
            <person name="Cherif A."/>
            <person name="Malkawi H.I."/>
            <person name="Yakimov M.M."/>
            <person name="Abdel-Fattah Y.R."/>
            <person name="Blaghen M."/>
            <person name="Golyshin P.N."/>
            <person name="Kalogerakis N."/>
            <person name="Boon N."/>
            <person name="Magagnini M."/>
            <person name="Fava F."/>
        </authorList>
    </citation>
    <scope>NUCLEOTIDE SEQUENCE</scope>
</reference>
<dbReference type="AlphaFoldDB" id="A0A1B6NXH2"/>